<dbReference type="SUPFAM" id="SSF53474">
    <property type="entry name" value="alpha/beta-Hydrolases"/>
    <property type="match status" value="1"/>
</dbReference>
<protein>
    <submittedName>
        <fullName evidence="3">Enterobactin esterase</fullName>
    </submittedName>
</protein>
<keyword evidence="4" id="KW-1185">Reference proteome</keyword>
<evidence type="ECO:0000256" key="1">
    <source>
        <dbReference type="ARBA" id="ARBA00005622"/>
    </source>
</evidence>
<evidence type="ECO:0000313" key="3">
    <source>
        <dbReference type="EMBL" id="OPH51996.1"/>
    </source>
</evidence>
<keyword evidence="2" id="KW-0378">Hydrolase</keyword>
<dbReference type="InterPro" id="IPR052558">
    <property type="entry name" value="Siderophore_Hydrolase_D"/>
</dbReference>
<proteinExistence type="inferred from homology"/>
<dbReference type="AlphaFoldDB" id="A0A1V4HF98"/>
<gene>
    <name evidence="3" type="ORF">BC351_34010</name>
</gene>
<dbReference type="GO" id="GO:0016788">
    <property type="term" value="F:hydrolase activity, acting on ester bonds"/>
    <property type="evidence" value="ECO:0007669"/>
    <property type="project" value="TreeGrafter"/>
</dbReference>
<comment type="similarity">
    <text evidence="1">Belongs to the esterase D family.</text>
</comment>
<dbReference type="EMBL" id="MBTG01000028">
    <property type="protein sequence ID" value="OPH51996.1"/>
    <property type="molecule type" value="Genomic_DNA"/>
</dbReference>
<dbReference type="InterPro" id="IPR029058">
    <property type="entry name" value="AB_hydrolase_fold"/>
</dbReference>
<comment type="caution">
    <text evidence="3">The sequence shown here is derived from an EMBL/GenBank/DDBJ whole genome shotgun (WGS) entry which is preliminary data.</text>
</comment>
<dbReference type="PANTHER" id="PTHR40841:SF2">
    <property type="entry name" value="SIDEROPHORE-DEGRADING ESTERASE (EUROFUNG)"/>
    <property type="match status" value="1"/>
</dbReference>
<sequence>MIPLGNETTSYQAAAQNRHEAFSLPNTQQFLLHSEAKERPYRILVATPTQEAPPLGFPVIYLLDANALFGTIVEAMRVQGRRSEKTGVYPAIIVGIGYPTDEPFDDSRYYDFTMPTSDEVLQTLPVRNKDHVWPKLGGAEDFRAFIEQELKPRIERDYPIDRNAQALFGHSLGGLFVLQTLLTKPHSFQSYVAGSPSIHWNKELLRQQEEQFPSLLQQNTSKIGLLITVGELEGSHPSGMNSNAREFYDRFSLLSKEELHVVYHEFEGEGHVSVLPALVSRMLRFVLRR</sequence>
<reference evidence="4" key="1">
    <citation type="submission" date="2016-07" db="EMBL/GenBank/DDBJ databases">
        <authorList>
            <person name="Florea S."/>
            <person name="Webb J.S."/>
            <person name="Jaromczyk J."/>
            <person name="Schardl C.L."/>
        </authorList>
    </citation>
    <scope>NUCLEOTIDE SEQUENCE [LARGE SCALE GENOMIC DNA]</scope>
    <source>
        <strain evidence="4">CY1</strain>
    </source>
</reference>
<dbReference type="PANTHER" id="PTHR40841">
    <property type="entry name" value="SIDEROPHORE TRIACETYLFUSARININE C ESTERASE"/>
    <property type="match status" value="1"/>
</dbReference>
<dbReference type="Proteomes" id="UP000190626">
    <property type="component" value="Unassembled WGS sequence"/>
</dbReference>
<name>A0A1V4HF98_9BACL</name>
<dbReference type="OrthoDB" id="9784036at2"/>
<accession>A0A1V4HF98</accession>
<dbReference type="Pfam" id="PF00756">
    <property type="entry name" value="Esterase"/>
    <property type="match status" value="1"/>
</dbReference>
<dbReference type="InterPro" id="IPR000801">
    <property type="entry name" value="Esterase-like"/>
</dbReference>
<dbReference type="STRING" id="1469647.BC351_34010"/>
<evidence type="ECO:0000313" key="4">
    <source>
        <dbReference type="Proteomes" id="UP000190626"/>
    </source>
</evidence>
<organism evidence="3 4">
    <name type="scientific">Paenibacillus ferrarius</name>
    <dbReference type="NCBI Taxonomy" id="1469647"/>
    <lineage>
        <taxon>Bacteria</taxon>
        <taxon>Bacillati</taxon>
        <taxon>Bacillota</taxon>
        <taxon>Bacilli</taxon>
        <taxon>Bacillales</taxon>
        <taxon>Paenibacillaceae</taxon>
        <taxon>Paenibacillus</taxon>
    </lineage>
</organism>
<dbReference type="RefSeq" id="WP_079416719.1">
    <property type="nucleotide sequence ID" value="NZ_MBTG01000028.1"/>
</dbReference>
<dbReference type="Gene3D" id="3.40.50.1820">
    <property type="entry name" value="alpha/beta hydrolase"/>
    <property type="match status" value="1"/>
</dbReference>
<evidence type="ECO:0000256" key="2">
    <source>
        <dbReference type="ARBA" id="ARBA00022801"/>
    </source>
</evidence>